<feature type="domain" description="2Fe-2S ferredoxin-type" evidence="7">
    <location>
        <begin position="235"/>
        <end position="318"/>
    </location>
</feature>
<keyword evidence="10" id="KW-1185">Reference proteome</keyword>
<dbReference type="PROSITE" id="PS51085">
    <property type="entry name" value="2FE2S_FER_2"/>
    <property type="match status" value="1"/>
</dbReference>
<dbReference type="PRINTS" id="PR00409">
    <property type="entry name" value="PHDIOXRDTASE"/>
</dbReference>
<evidence type="ECO:0000259" key="7">
    <source>
        <dbReference type="PROSITE" id="PS51085"/>
    </source>
</evidence>
<dbReference type="Gene3D" id="3.40.50.80">
    <property type="entry name" value="Nucleotide-binding domain of ferredoxin-NADP reductase (FNR) module"/>
    <property type="match status" value="1"/>
</dbReference>
<dbReference type="InterPro" id="IPR001041">
    <property type="entry name" value="2Fe-2S_ferredoxin-type"/>
</dbReference>
<evidence type="ECO:0000256" key="5">
    <source>
        <dbReference type="ARBA" id="ARBA00023004"/>
    </source>
</evidence>
<dbReference type="GO" id="GO:0046872">
    <property type="term" value="F:metal ion binding"/>
    <property type="evidence" value="ECO:0007669"/>
    <property type="project" value="UniProtKB-KW"/>
</dbReference>
<dbReference type="InterPro" id="IPR006058">
    <property type="entry name" value="2Fe2S_fd_BS"/>
</dbReference>
<organism evidence="9 10">
    <name type="scientific">Pseudoduganella aquatica</name>
    <dbReference type="NCBI Taxonomy" id="2660641"/>
    <lineage>
        <taxon>Bacteria</taxon>
        <taxon>Pseudomonadati</taxon>
        <taxon>Pseudomonadota</taxon>
        <taxon>Betaproteobacteria</taxon>
        <taxon>Burkholderiales</taxon>
        <taxon>Oxalobacteraceae</taxon>
        <taxon>Telluria group</taxon>
        <taxon>Pseudoduganella</taxon>
    </lineage>
</organism>
<evidence type="ECO:0000256" key="3">
    <source>
        <dbReference type="ARBA" id="ARBA00022723"/>
    </source>
</evidence>
<dbReference type="GO" id="GO:0051537">
    <property type="term" value="F:2 iron, 2 sulfur cluster binding"/>
    <property type="evidence" value="ECO:0007669"/>
    <property type="project" value="UniProtKB-KW"/>
</dbReference>
<accession>A0A7X4HC25</accession>
<dbReference type="InterPro" id="IPR039261">
    <property type="entry name" value="FNR_nucleotide-bd"/>
</dbReference>
<dbReference type="InterPro" id="IPR012675">
    <property type="entry name" value="Beta-grasp_dom_sf"/>
</dbReference>
<name>A0A7X4HC25_9BURK</name>
<comment type="caution">
    <text evidence="9">The sequence shown here is derived from an EMBL/GenBank/DDBJ whole genome shotgun (WGS) entry which is preliminary data.</text>
</comment>
<proteinExistence type="predicted"/>
<dbReference type="Proteomes" id="UP000450676">
    <property type="component" value="Unassembled WGS sequence"/>
</dbReference>
<dbReference type="GO" id="GO:0016491">
    <property type="term" value="F:oxidoreductase activity"/>
    <property type="evidence" value="ECO:0007669"/>
    <property type="project" value="UniProtKB-KW"/>
</dbReference>
<keyword evidence="2" id="KW-0001">2Fe-2S</keyword>
<keyword evidence="4" id="KW-0560">Oxidoreductase</keyword>
<dbReference type="PROSITE" id="PS00197">
    <property type="entry name" value="2FE2S_FER_1"/>
    <property type="match status" value="1"/>
</dbReference>
<dbReference type="RefSeq" id="WP_161071856.1">
    <property type="nucleotide sequence ID" value="NZ_WWCU01000007.1"/>
</dbReference>
<evidence type="ECO:0000256" key="6">
    <source>
        <dbReference type="ARBA" id="ARBA00023014"/>
    </source>
</evidence>
<feature type="domain" description="FAD-binding FR-type" evidence="8">
    <location>
        <begin position="1"/>
        <end position="104"/>
    </location>
</feature>
<dbReference type="Gene3D" id="2.40.30.10">
    <property type="entry name" value="Translation factors"/>
    <property type="match status" value="1"/>
</dbReference>
<dbReference type="InterPro" id="IPR050415">
    <property type="entry name" value="MRET"/>
</dbReference>
<dbReference type="AlphaFoldDB" id="A0A7X4HC25"/>
<dbReference type="CDD" id="cd00207">
    <property type="entry name" value="fer2"/>
    <property type="match status" value="1"/>
</dbReference>
<dbReference type="InterPro" id="IPR017938">
    <property type="entry name" value="Riboflavin_synthase-like_b-brl"/>
</dbReference>
<keyword evidence="5" id="KW-0408">Iron</keyword>
<dbReference type="PROSITE" id="PS51384">
    <property type="entry name" value="FAD_FR"/>
    <property type="match status" value="1"/>
</dbReference>
<reference evidence="9 10" key="1">
    <citation type="submission" date="2019-12" db="EMBL/GenBank/DDBJ databases">
        <title>Novel species isolated from a subtropical stream in China.</title>
        <authorList>
            <person name="Lu H."/>
        </authorList>
    </citation>
    <scope>NUCLEOTIDE SEQUENCE [LARGE SCALE GENOMIC DNA]</scope>
    <source>
        <strain evidence="9 10">FT127W</strain>
    </source>
</reference>
<dbReference type="InterPro" id="IPR036010">
    <property type="entry name" value="2Fe-2S_ferredoxin-like_sf"/>
</dbReference>
<dbReference type="SUPFAM" id="SSF63380">
    <property type="entry name" value="Riboflavin synthase domain-like"/>
    <property type="match status" value="1"/>
</dbReference>
<evidence type="ECO:0000313" key="9">
    <source>
        <dbReference type="EMBL" id="MYN07505.1"/>
    </source>
</evidence>
<protein>
    <submittedName>
        <fullName evidence="9">2Fe-2S iron-sulfur cluster binding domain-containing protein</fullName>
    </submittedName>
</protein>
<dbReference type="InterPro" id="IPR017927">
    <property type="entry name" value="FAD-bd_FR_type"/>
</dbReference>
<dbReference type="Pfam" id="PF00111">
    <property type="entry name" value="Fer2"/>
    <property type="match status" value="1"/>
</dbReference>
<evidence type="ECO:0000313" key="10">
    <source>
        <dbReference type="Proteomes" id="UP000450676"/>
    </source>
</evidence>
<keyword evidence="3" id="KW-0479">Metal-binding</keyword>
<evidence type="ECO:0000259" key="8">
    <source>
        <dbReference type="PROSITE" id="PS51384"/>
    </source>
</evidence>
<dbReference type="EMBL" id="WWCU01000007">
    <property type="protein sequence ID" value="MYN07505.1"/>
    <property type="molecule type" value="Genomic_DNA"/>
</dbReference>
<dbReference type="PANTHER" id="PTHR47354:SF1">
    <property type="entry name" value="CARNITINE MONOOXYGENASE REDUCTASE SUBUNIT"/>
    <property type="match status" value="1"/>
</dbReference>
<evidence type="ECO:0000256" key="2">
    <source>
        <dbReference type="ARBA" id="ARBA00022714"/>
    </source>
</evidence>
<evidence type="ECO:0000256" key="1">
    <source>
        <dbReference type="ARBA" id="ARBA00022630"/>
    </source>
</evidence>
<dbReference type="CDD" id="cd06185">
    <property type="entry name" value="PDR_like"/>
    <property type="match status" value="1"/>
</dbReference>
<gene>
    <name evidence="9" type="ORF">GTP77_09135</name>
</gene>
<keyword evidence="1" id="KW-0285">Flavoprotein</keyword>
<evidence type="ECO:0000256" key="4">
    <source>
        <dbReference type="ARBA" id="ARBA00023002"/>
    </source>
</evidence>
<dbReference type="PANTHER" id="PTHR47354">
    <property type="entry name" value="NADH OXIDOREDUCTASE HCR"/>
    <property type="match status" value="1"/>
</dbReference>
<dbReference type="Gene3D" id="3.10.20.30">
    <property type="match status" value="1"/>
</dbReference>
<keyword evidence="6" id="KW-0411">Iron-sulfur</keyword>
<sequence length="318" mass="33992">MSHVITHAAQLGGSVKEFHLRRKDGAPLPGWKPGSHIVLRFADAGGKAYENHYSLIGMPGPADSYRIAVQREEHGKGGSRTLHDEFGPGREVALSGPFNSFPLLAQPPSQVPPRTLLIAGGIGITPMVSMAHALGARGQSFELHYLAHSRDKLVLMDELRTIPHGAMTEHISQESGRADLTALLGAYHEGDSFYACGPAPLLQALAAASAQQGWPASAMHFESFGARAQPDDAPLTVELSLSQITLEVQPGTPILDALIAADIFVSYDCKRGECGSCYTQVLEGQPLHRDVCLTPSMRTTGMCTCVSWAAPGRLVLEL</sequence>
<dbReference type="SUPFAM" id="SSF52343">
    <property type="entry name" value="Ferredoxin reductase-like, C-terminal NADP-linked domain"/>
    <property type="match status" value="1"/>
</dbReference>
<dbReference type="SUPFAM" id="SSF54292">
    <property type="entry name" value="2Fe-2S ferredoxin-like"/>
    <property type="match status" value="1"/>
</dbReference>